<sequence>MQLTSQSQWMKAQKHADVMAPNGHFDVIQSSDETSIFLSLGTDGILWATKEVQSTSVGWDRADLSSGLCLFANARVTAKAFAVSQNTVNGKWSLVLAAAINGTDHLFVSQDNDYSAHNAAATVTWTDVPFDASGQTSKKIQIADVFIINVPQIGSTCVVDIWRTPGTNNSLDRYYITPGNTPQWNQHLLAIDLDAGSISSVLGQRARDRVAGMYTFGMIDGVEELIYAPLYNAFRPDSAPSPVRLALPGGSTCITSTMDHAGHTSLFVAHAGGLSVYPANAQTDGAVAIPCINSALVASASQLQAMTCGSITSIWGRNPQGNLFYATCPTGSEAAILSWSAPIVLLTSIEQFAFYNGMSTNSHTLFAHIDGQKIVELDQDPVTTIWRQRNIMLPSTDMNDMVEFDSYTTRLGVTDDYRLPQPNVEVSLTSVSPVPVYINDTYYVLNTRTPVIVKTDGTGGVAIVQQTDSFAAVCYNVSLAGSTSLIDPTAGVVQRLAAIQNGADLAAVHVEDEAGNTKSLLASSVNDDDRDAGAQAIKQFCEVGTGLPADGTAVKAQSAAPQSLSSTAGTHVLTLSADSSTQRLRSTKNETVSTPEKSTWVKIGDFFKMLGNELLTGLRSVVVRIVDGVYHVFAKIGDVVYHALLDCKAAIAHALNWVFTQLKVLWDDLVAWLGFIFGWKDIVRTHQVMKNLVKQYVRKSFASIETMEEKISTMFEGLEGRLNALTDVTDPGIKVGSYTASKDPDDGSSSPQCHWGINHVKSNMSNARTVETDNSTSVLGSLEAVLRT</sequence>
<protein>
    <submittedName>
        <fullName evidence="1">Uncharacterized protein</fullName>
    </submittedName>
</protein>
<gene>
    <name evidence="1" type="ORF">AMS68_002148</name>
</gene>
<dbReference type="Proteomes" id="UP000503462">
    <property type="component" value="Chromosome 2"/>
</dbReference>
<organism evidence="1 2">
    <name type="scientific">Peltaster fructicola</name>
    <dbReference type="NCBI Taxonomy" id="286661"/>
    <lineage>
        <taxon>Eukaryota</taxon>
        <taxon>Fungi</taxon>
        <taxon>Dikarya</taxon>
        <taxon>Ascomycota</taxon>
        <taxon>Pezizomycotina</taxon>
        <taxon>Dothideomycetes</taxon>
        <taxon>Dothideomycetes incertae sedis</taxon>
        <taxon>Peltaster</taxon>
    </lineage>
</organism>
<accession>A0A6H0XPQ3</accession>
<evidence type="ECO:0000313" key="1">
    <source>
        <dbReference type="EMBL" id="QIW96630.1"/>
    </source>
</evidence>
<dbReference type="EMBL" id="CP051140">
    <property type="protein sequence ID" value="QIW96630.1"/>
    <property type="molecule type" value="Genomic_DNA"/>
</dbReference>
<keyword evidence="2" id="KW-1185">Reference proteome</keyword>
<proteinExistence type="predicted"/>
<dbReference type="AlphaFoldDB" id="A0A6H0XPQ3"/>
<evidence type="ECO:0000313" key="2">
    <source>
        <dbReference type="Proteomes" id="UP000503462"/>
    </source>
</evidence>
<name>A0A6H0XPQ3_9PEZI</name>
<reference evidence="1 2" key="1">
    <citation type="journal article" date="2016" name="Sci. Rep.">
        <title>Peltaster fructicola genome reveals evolution from an invasive phytopathogen to an ectophytic parasite.</title>
        <authorList>
            <person name="Xu C."/>
            <person name="Chen H."/>
            <person name="Gleason M.L."/>
            <person name="Xu J.R."/>
            <person name="Liu H."/>
            <person name="Zhang R."/>
            <person name="Sun G."/>
        </authorList>
    </citation>
    <scope>NUCLEOTIDE SEQUENCE [LARGE SCALE GENOMIC DNA]</scope>
    <source>
        <strain evidence="1 2">LNHT1506</strain>
    </source>
</reference>
<dbReference type="OrthoDB" id="3798392at2759"/>